<name>A0A2X2VNQ6_CHRJE</name>
<dbReference type="Proteomes" id="UP000199426">
    <property type="component" value="Unassembled WGS sequence"/>
</dbReference>
<reference evidence="1 3" key="1">
    <citation type="submission" date="2016-10" db="EMBL/GenBank/DDBJ databases">
        <authorList>
            <person name="Varghese N."/>
            <person name="Submissions S."/>
        </authorList>
    </citation>
    <scope>NUCLEOTIDE SEQUENCE [LARGE SCALE GENOMIC DNA]</scope>
    <source>
        <strain evidence="1 3">DSM 19299</strain>
    </source>
</reference>
<proteinExistence type="predicted"/>
<dbReference type="EMBL" id="FNEG01000004">
    <property type="protein sequence ID" value="SDJ20501.1"/>
    <property type="molecule type" value="Genomic_DNA"/>
</dbReference>
<evidence type="ECO:0000313" key="3">
    <source>
        <dbReference type="Proteomes" id="UP000199426"/>
    </source>
</evidence>
<dbReference type="EMBL" id="UAWB01000002">
    <property type="protein sequence ID" value="SQB28497.1"/>
    <property type="molecule type" value="Genomic_DNA"/>
</dbReference>
<dbReference type="Proteomes" id="UP000251670">
    <property type="component" value="Unassembled WGS sequence"/>
</dbReference>
<evidence type="ECO:0000313" key="4">
    <source>
        <dbReference type="Proteomes" id="UP000251670"/>
    </source>
</evidence>
<sequence>MLNQKIHDQSCENIPASYLEELLGVVRKYLEAKVILGSDNVFFVGCCFYLNHIFYENSFLYIG</sequence>
<reference evidence="2 4" key="2">
    <citation type="submission" date="2018-06" db="EMBL/GenBank/DDBJ databases">
        <authorList>
            <consortium name="Pathogen Informatics"/>
            <person name="Doyle S."/>
        </authorList>
    </citation>
    <scope>NUCLEOTIDE SEQUENCE [LARGE SCALE GENOMIC DNA]</scope>
    <source>
        <strain evidence="2 4">NCTC13492</strain>
    </source>
</reference>
<accession>A0A2X2VNQ6</accession>
<gene>
    <name evidence="2" type="ORF">NCTC13492_01824</name>
    <name evidence="1" type="ORF">SAMN05421542_3010</name>
</gene>
<protein>
    <submittedName>
        <fullName evidence="2">Uncharacterized protein</fullName>
    </submittedName>
</protein>
<keyword evidence="3" id="KW-1185">Reference proteome</keyword>
<organism evidence="2 4">
    <name type="scientific">Chryseobacterium jejuense</name>
    <dbReference type="NCBI Taxonomy" id="445960"/>
    <lineage>
        <taxon>Bacteria</taxon>
        <taxon>Pseudomonadati</taxon>
        <taxon>Bacteroidota</taxon>
        <taxon>Flavobacteriia</taxon>
        <taxon>Flavobacteriales</taxon>
        <taxon>Weeksellaceae</taxon>
        <taxon>Chryseobacterium group</taxon>
        <taxon>Chryseobacterium</taxon>
    </lineage>
</organism>
<dbReference type="AlphaFoldDB" id="A0A2X2VNQ6"/>
<evidence type="ECO:0000313" key="1">
    <source>
        <dbReference type="EMBL" id="SDJ20501.1"/>
    </source>
</evidence>
<evidence type="ECO:0000313" key="2">
    <source>
        <dbReference type="EMBL" id="SQB28497.1"/>
    </source>
</evidence>